<keyword evidence="2" id="KW-1185">Reference proteome</keyword>
<dbReference type="OrthoDB" id="4236587at2"/>
<evidence type="ECO:0000313" key="2">
    <source>
        <dbReference type="Proteomes" id="UP000294901"/>
    </source>
</evidence>
<gene>
    <name evidence="1" type="ORF">C8E87_5756</name>
</gene>
<sequence>MTGSLSAGDVERALRLAGLPARVLGDDDPGGFSVQASGSVVLVAWTPAEELLAGAAQAMLTDPGSPALEHLGRVTGIMRQAMIDILRSAGLDAQPVTGEYGPGDVEVRGRL</sequence>
<dbReference type="EMBL" id="SNWR01000001">
    <property type="protein sequence ID" value="TDO41994.1"/>
    <property type="molecule type" value="Genomic_DNA"/>
</dbReference>
<accession>A0A4R6JYR6</accession>
<dbReference type="RefSeq" id="WP_133875946.1">
    <property type="nucleotide sequence ID" value="NZ_BOMD01000064.1"/>
</dbReference>
<dbReference type="Proteomes" id="UP000294901">
    <property type="component" value="Unassembled WGS sequence"/>
</dbReference>
<proteinExistence type="predicted"/>
<organism evidence="1 2">
    <name type="scientific">Paractinoplanes brasiliensis</name>
    <dbReference type="NCBI Taxonomy" id="52695"/>
    <lineage>
        <taxon>Bacteria</taxon>
        <taxon>Bacillati</taxon>
        <taxon>Actinomycetota</taxon>
        <taxon>Actinomycetes</taxon>
        <taxon>Micromonosporales</taxon>
        <taxon>Micromonosporaceae</taxon>
        <taxon>Paractinoplanes</taxon>
    </lineage>
</organism>
<dbReference type="AlphaFoldDB" id="A0A4R6JYR6"/>
<comment type="caution">
    <text evidence="1">The sequence shown here is derived from an EMBL/GenBank/DDBJ whole genome shotgun (WGS) entry which is preliminary data.</text>
</comment>
<reference evidence="1 2" key="1">
    <citation type="submission" date="2019-03" db="EMBL/GenBank/DDBJ databases">
        <title>Sequencing the genomes of 1000 actinobacteria strains.</title>
        <authorList>
            <person name="Klenk H.-P."/>
        </authorList>
    </citation>
    <scope>NUCLEOTIDE SEQUENCE [LARGE SCALE GENOMIC DNA]</scope>
    <source>
        <strain evidence="1 2">DSM 43805</strain>
    </source>
</reference>
<evidence type="ECO:0000313" key="1">
    <source>
        <dbReference type="EMBL" id="TDO41994.1"/>
    </source>
</evidence>
<protein>
    <submittedName>
        <fullName evidence="1">Uncharacterized protein</fullName>
    </submittedName>
</protein>
<name>A0A4R6JYR6_9ACTN</name>